<dbReference type="EMBL" id="JASBWS010000131">
    <property type="protein sequence ID" value="KAJ9094917.1"/>
    <property type="molecule type" value="Genomic_DNA"/>
</dbReference>
<evidence type="ECO:0000313" key="1">
    <source>
        <dbReference type="EMBL" id="KAJ9094917.1"/>
    </source>
</evidence>
<accession>A0ACC2V7J0</accession>
<proteinExistence type="predicted"/>
<sequence>MGNGNRDNQKHQQSQLLKLSRILQQSHKASPIDALDDNTKQELLALYLKTQAEKAEFNTSSDPRVVPRPSLPTQSAPKSTASVASSSGTKYRIGSGSTGKGKAQIKETVKVGITLGNTGNFVICLGDTQYFRDGEQPFDYRREIARAQMRWLEKEGYMVQIEVFDDFSPGDVLSEVKEKLGNRAPAADFGLAKYENNSSHIWPQLFLFEKIRDVDHLRSWAKNVRCIFIVPVHGLKELHELPKDVRVEELGWREWFEAGKATIKDGGNPRATIETLADTYSIFWAHPPAAMVKCPGCKIKYGSLKIEGHKRVCPKYGAIMGELGQEDSEEDEEDVIDPTLAAILASKPTYMDNDDQAGYGNSASNHSATKEKRAVLRAEQDYEVIKAVGPHFDNGDFGFDRLSGDAERGSEGKAKAPPLLERRAEVDVAVMRIHKKLMESGRDVAELGEIIDGYFSGRLSVNPPSTATNGTASSMPSFSFSTGTFEFSAFGTLVEDEPARTVYGMTDSEFSALPAPQDDEDAALQKALEESALDQALLRDMQDGATDPRSDSSEQASDVGDDRVVSKQKSRPVSGNGDGAKRKRALEDDGRGNSEAVKEPVYEPAGEADSNSDDSD</sequence>
<reference evidence="1" key="1">
    <citation type="submission" date="2023-04" db="EMBL/GenBank/DDBJ databases">
        <title>Draft Genome sequencing of Naganishia species isolated from polar environments using Oxford Nanopore Technology.</title>
        <authorList>
            <person name="Leo P."/>
            <person name="Venkateswaran K."/>
        </authorList>
    </citation>
    <scope>NUCLEOTIDE SEQUENCE</scope>
    <source>
        <strain evidence="1">MNA-CCFEE 5262</strain>
    </source>
</reference>
<comment type="caution">
    <text evidence="1">The sequence shown here is derived from an EMBL/GenBank/DDBJ whole genome shotgun (WGS) entry which is preliminary data.</text>
</comment>
<organism evidence="1 2">
    <name type="scientific">Naganishia adeliensis</name>
    <dbReference type="NCBI Taxonomy" id="92952"/>
    <lineage>
        <taxon>Eukaryota</taxon>
        <taxon>Fungi</taxon>
        <taxon>Dikarya</taxon>
        <taxon>Basidiomycota</taxon>
        <taxon>Agaricomycotina</taxon>
        <taxon>Tremellomycetes</taxon>
        <taxon>Filobasidiales</taxon>
        <taxon>Filobasidiaceae</taxon>
        <taxon>Naganishia</taxon>
    </lineage>
</organism>
<name>A0ACC2V7J0_9TREE</name>
<keyword evidence="2" id="KW-1185">Reference proteome</keyword>
<evidence type="ECO:0000313" key="2">
    <source>
        <dbReference type="Proteomes" id="UP001230649"/>
    </source>
</evidence>
<dbReference type="Proteomes" id="UP001230649">
    <property type="component" value="Unassembled WGS sequence"/>
</dbReference>
<gene>
    <name evidence="1" type="ORF">QFC20_006776</name>
</gene>
<protein>
    <submittedName>
        <fullName evidence="1">Uncharacterized protein</fullName>
    </submittedName>
</protein>